<dbReference type="AlphaFoldDB" id="A0A6U8K0R0"/>
<gene>
    <name evidence="1" type="ORF">EGYM00392_LOCUS44313</name>
    <name evidence="2" type="ORF">EGYM00392_LOCUS44314</name>
    <name evidence="3" type="ORF">EGYM00392_LOCUS44316</name>
</gene>
<dbReference type="EMBL" id="HBGA01119330">
    <property type="protein sequence ID" value="CAD9033169.1"/>
    <property type="molecule type" value="Transcribed_RNA"/>
</dbReference>
<dbReference type="EMBL" id="HBGA01119333">
    <property type="protein sequence ID" value="CAD9033172.1"/>
    <property type="molecule type" value="Transcribed_RNA"/>
</dbReference>
<sequence>MGRGGIEGIDVAGSHKDTLIIEVKKNAFAWTFNANAAEMIRMPPTLRFEFIYTQQDPNLGPANSWPLCSVFSAHQMTIRGTPHWVARMENVAAKKVQKIT</sequence>
<protein>
    <submittedName>
        <fullName evidence="3">Uncharacterized protein</fullName>
    </submittedName>
</protein>
<evidence type="ECO:0000313" key="1">
    <source>
        <dbReference type="EMBL" id="CAD9033169.1"/>
    </source>
</evidence>
<evidence type="ECO:0000313" key="3">
    <source>
        <dbReference type="EMBL" id="CAD9033172.1"/>
    </source>
</evidence>
<organism evidence="3">
    <name type="scientific">Eutreptiella gymnastica</name>
    <dbReference type="NCBI Taxonomy" id="73025"/>
    <lineage>
        <taxon>Eukaryota</taxon>
        <taxon>Discoba</taxon>
        <taxon>Euglenozoa</taxon>
        <taxon>Euglenida</taxon>
        <taxon>Spirocuta</taxon>
        <taxon>Euglenophyceae</taxon>
        <taxon>Eutreptiales</taxon>
        <taxon>Eutreptiaceae</taxon>
        <taxon>Eutreptiella</taxon>
    </lineage>
</organism>
<dbReference type="EMBL" id="HBGA01119331">
    <property type="protein sequence ID" value="CAD9033170.1"/>
    <property type="molecule type" value="Transcribed_RNA"/>
</dbReference>
<accession>A0A6U8K0R0</accession>
<proteinExistence type="predicted"/>
<reference evidence="3" key="1">
    <citation type="submission" date="2021-01" db="EMBL/GenBank/DDBJ databases">
        <authorList>
            <person name="Corre E."/>
            <person name="Pelletier E."/>
            <person name="Niang G."/>
            <person name="Scheremetjew M."/>
            <person name="Finn R."/>
            <person name="Kale V."/>
            <person name="Holt S."/>
            <person name="Cochrane G."/>
            <person name="Meng A."/>
            <person name="Brown T."/>
            <person name="Cohen L."/>
        </authorList>
    </citation>
    <scope>NUCLEOTIDE SEQUENCE</scope>
    <source>
        <strain evidence="3">NIES-381</strain>
    </source>
</reference>
<evidence type="ECO:0000313" key="2">
    <source>
        <dbReference type="EMBL" id="CAD9033170.1"/>
    </source>
</evidence>
<name>A0A6U8K0R0_9EUGL</name>